<protein>
    <submittedName>
        <fullName evidence="1">Uncharacterized protein</fullName>
    </submittedName>
</protein>
<comment type="caution">
    <text evidence="1">The sequence shown here is derived from an EMBL/GenBank/DDBJ whole genome shotgun (WGS) entry which is preliminary data.</text>
</comment>
<dbReference type="EMBL" id="BMAU01021195">
    <property type="protein sequence ID" value="GFX96903.1"/>
    <property type="molecule type" value="Genomic_DNA"/>
</dbReference>
<accession>A0A8X6V734</accession>
<organism evidence="1 2">
    <name type="scientific">Trichonephila clavipes</name>
    <name type="common">Golden silk orbweaver</name>
    <name type="synonym">Nephila clavipes</name>
    <dbReference type="NCBI Taxonomy" id="2585209"/>
    <lineage>
        <taxon>Eukaryota</taxon>
        <taxon>Metazoa</taxon>
        <taxon>Ecdysozoa</taxon>
        <taxon>Arthropoda</taxon>
        <taxon>Chelicerata</taxon>
        <taxon>Arachnida</taxon>
        <taxon>Araneae</taxon>
        <taxon>Araneomorphae</taxon>
        <taxon>Entelegynae</taxon>
        <taxon>Araneoidea</taxon>
        <taxon>Nephilidae</taxon>
        <taxon>Trichonephila</taxon>
    </lineage>
</organism>
<evidence type="ECO:0000313" key="2">
    <source>
        <dbReference type="Proteomes" id="UP000887159"/>
    </source>
</evidence>
<dbReference type="Proteomes" id="UP000887159">
    <property type="component" value="Unassembled WGS sequence"/>
</dbReference>
<proteinExistence type="predicted"/>
<reference evidence="1" key="1">
    <citation type="submission" date="2020-08" db="EMBL/GenBank/DDBJ databases">
        <title>Multicomponent nature underlies the extraordinary mechanical properties of spider dragline silk.</title>
        <authorList>
            <person name="Kono N."/>
            <person name="Nakamura H."/>
            <person name="Mori M."/>
            <person name="Yoshida Y."/>
            <person name="Ohtoshi R."/>
            <person name="Malay A.D."/>
            <person name="Moran D.A.P."/>
            <person name="Tomita M."/>
            <person name="Numata K."/>
            <person name="Arakawa K."/>
        </authorList>
    </citation>
    <scope>NUCLEOTIDE SEQUENCE</scope>
</reference>
<dbReference type="AlphaFoldDB" id="A0A8X6V734"/>
<sequence>MRAKSVVSVAAIVGYNQRLTPHHTIKEALALSTGYSSPCAFPLLLRSSVVLHNATIQQPLGTVSPNWNPTIMMLQAEARFVIKHNVVPFRCPWPPFITSLAAQNSMVFSQM</sequence>
<evidence type="ECO:0000313" key="1">
    <source>
        <dbReference type="EMBL" id="GFX96903.1"/>
    </source>
</evidence>
<name>A0A8X6V734_TRICX</name>
<gene>
    <name evidence="1" type="ORF">TNCV_1996351</name>
</gene>
<keyword evidence="2" id="KW-1185">Reference proteome</keyword>